<dbReference type="PANTHER" id="PTHR21450">
    <property type="entry name" value="PROTEIN ALTERED PHOSPHATE STARVATION RESPONSE 1"/>
    <property type="match status" value="1"/>
</dbReference>
<dbReference type="InterPro" id="IPR006868">
    <property type="entry name" value="DUF630"/>
</dbReference>
<evidence type="ECO:0008006" key="6">
    <source>
        <dbReference type="Google" id="ProtNLM"/>
    </source>
</evidence>
<dbReference type="EMBL" id="JADCNM010000001">
    <property type="protein sequence ID" value="KAG0501376.1"/>
    <property type="molecule type" value="Genomic_DNA"/>
</dbReference>
<dbReference type="OrthoDB" id="658187at2759"/>
<accession>A0A835S7Q7</accession>
<protein>
    <recommendedName>
        <fullName evidence="6">BZIP transcription factor</fullName>
    </recommendedName>
</protein>
<feature type="compositionally biased region" description="Low complexity" evidence="1">
    <location>
        <begin position="185"/>
        <end position="194"/>
    </location>
</feature>
<feature type="domain" description="DUF632" evidence="2">
    <location>
        <begin position="398"/>
        <end position="695"/>
    </location>
</feature>
<dbReference type="Pfam" id="PF04782">
    <property type="entry name" value="DUF632"/>
    <property type="match status" value="1"/>
</dbReference>
<dbReference type="Proteomes" id="UP000639772">
    <property type="component" value="Chromosome 1"/>
</dbReference>
<gene>
    <name evidence="4" type="ORF">HPP92_001448</name>
</gene>
<comment type="caution">
    <text evidence="4">The sequence shown here is derived from an EMBL/GenBank/DDBJ whole genome shotgun (WGS) entry which is preliminary data.</text>
</comment>
<name>A0A835S7Q7_VANPL</name>
<feature type="region of interest" description="Disordered" evidence="1">
    <location>
        <begin position="67"/>
        <end position="196"/>
    </location>
</feature>
<dbReference type="AlphaFoldDB" id="A0A835S7Q7"/>
<evidence type="ECO:0000259" key="3">
    <source>
        <dbReference type="Pfam" id="PF04783"/>
    </source>
</evidence>
<dbReference type="PANTHER" id="PTHR21450:SF41">
    <property type="entry name" value="RNA POLYMERASE SUBUNIT BETA, PUTATIVE (DUF630 AND DUF632)-RELATED"/>
    <property type="match status" value="1"/>
</dbReference>
<proteinExistence type="predicted"/>
<dbReference type="InterPro" id="IPR006867">
    <property type="entry name" value="DUF632"/>
</dbReference>
<dbReference type="Pfam" id="PF04783">
    <property type="entry name" value="DUF630"/>
    <property type="match status" value="1"/>
</dbReference>
<reference evidence="4 5" key="1">
    <citation type="journal article" date="2020" name="Nat. Food">
        <title>A phased Vanilla planifolia genome enables genetic improvement of flavour and production.</title>
        <authorList>
            <person name="Hasing T."/>
            <person name="Tang H."/>
            <person name="Brym M."/>
            <person name="Khazi F."/>
            <person name="Huang T."/>
            <person name="Chambers A.H."/>
        </authorList>
    </citation>
    <scope>NUCLEOTIDE SEQUENCE [LARGE SCALE GENOMIC DNA]</scope>
    <source>
        <tissue evidence="4">Leaf</tissue>
    </source>
</reference>
<sequence>MGCGGSKLEEQEAVVHCRGRTSYLVEAIRHRYELANAHAAYADSLLSVGAALHGLLDGGLGVHAPTVLPLPTQRKGDHHFPQSPAPPPPVSSSKPQPAAIPSAHSHSRSQSGSHIHFHSDEDSDFDGESPLHSDADSPVHLHPDHHETTGGSTYVNIQYARNNPPPSSVAFEQRVGSPKHVQFDSSAGPSSSSSHAFPYAAQNTNYNPFPPPYAYQPNYYGYGGMGSLFGNSSPPPATYQDTPSSAGGSSKISTAQAAPPLPPPPPRTSAWDFLNLFEPSDNYYQFYTPGRSSKELREDEGIPDLEEDEQEVIKQAYGDQKFVASTSADNVPEYNSKKASVAMEDVVGSPVERSRYHPMPKDEDEDVVVKSVVGGEVQNAQEVQRNNVASRSYHDASEVANEIRAQFERAAESTKELTRMLEVGKHPYKIKRSVYSVSSMMTCVIPISMSKDEDLDYEEDRAMRTGNLSSTLRQLLIWEQKLHDEVRVEEKLRLFHDRNRKKLQHLDDKGAEAHKIDATETLIRKLSTKIRIEIEVINTISTKINVLRDEELWPQIDELIQGFEKMWKVMWECHQIQRLAVSEANYLDSIASGGKINDAHMNAMMQLEVQLLRWIGNFSALIHLQKNFVKDVNGWLVLCLHYEPEITADGVPPYSPGRIGAPPVFVIFNCWSQALDRLSEKEVLDSMQAFASSVKQLWQQNDVELRQKMISNREMEIVHKKREREAQLISHEVEALHKKLVATSIQNGFQLDQPINLQSSLRQVFEAMENFTINSVKAYEDLCARAVEEKAAIAEAKGSQV</sequence>
<feature type="compositionally biased region" description="Basic and acidic residues" evidence="1">
    <location>
        <begin position="129"/>
        <end position="148"/>
    </location>
</feature>
<feature type="region of interest" description="Disordered" evidence="1">
    <location>
        <begin position="233"/>
        <end position="269"/>
    </location>
</feature>
<feature type="compositionally biased region" description="Low complexity" evidence="1">
    <location>
        <begin position="91"/>
        <end position="114"/>
    </location>
</feature>
<evidence type="ECO:0000259" key="2">
    <source>
        <dbReference type="Pfam" id="PF04782"/>
    </source>
</evidence>
<feature type="compositionally biased region" description="Polar residues" evidence="1">
    <location>
        <begin position="149"/>
        <end position="161"/>
    </location>
</feature>
<evidence type="ECO:0000256" key="1">
    <source>
        <dbReference type="SAM" id="MobiDB-lite"/>
    </source>
</evidence>
<feature type="compositionally biased region" description="Polar residues" evidence="1">
    <location>
        <begin position="239"/>
        <end position="256"/>
    </location>
</feature>
<evidence type="ECO:0000313" key="5">
    <source>
        <dbReference type="Proteomes" id="UP000639772"/>
    </source>
</evidence>
<evidence type="ECO:0000313" key="4">
    <source>
        <dbReference type="EMBL" id="KAG0501376.1"/>
    </source>
</evidence>
<organism evidence="4 5">
    <name type="scientific">Vanilla planifolia</name>
    <name type="common">Vanilla</name>
    <dbReference type="NCBI Taxonomy" id="51239"/>
    <lineage>
        <taxon>Eukaryota</taxon>
        <taxon>Viridiplantae</taxon>
        <taxon>Streptophyta</taxon>
        <taxon>Embryophyta</taxon>
        <taxon>Tracheophyta</taxon>
        <taxon>Spermatophyta</taxon>
        <taxon>Magnoliopsida</taxon>
        <taxon>Liliopsida</taxon>
        <taxon>Asparagales</taxon>
        <taxon>Orchidaceae</taxon>
        <taxon>Vanilloideae</taxon>
        <taxon>Vanilleae</taxon>
        <taxon>Vanilla</taxon>
    </lineage>
</organism>
<feature type="domain" description="DUF630" evidence="3">
    <location>
        <begin position="1"/>
        <end position="54"/>
    </location>
</feature>